<evidence type="ECO:0000256" key="2">
    <source>
        <dbReference type="ARBA" id="ARBA00023002"/>
    </source>
</evidence>
<accession>A0A7W9EMZ8</accession>
<evidence type="ECO:0000259" key="4">
    <source>
        <dbReference type="Pfam" id="PF01266"/>
    </source>
</evidence>
<dbReference type="GO" id="GO:0005737">
    <property type="term" value="C:cytoplasm"/>
    <property type="evidence" value="ECO:0007669"/>
    <property type="project" value="TreeGrafter"/>
</dbReference>
<evidence type="ECO:0000256" key="1">
    <source>
        <dbReference type="ARBA" id="ARBA00009410"/>
    </source>
</evidence>
<name>A0A7W9EMZ8_9HYPH</name>
<dbReference type="InterPro" id="IPR006076">
    <property type="entry name" value="FAD-dep_OxRdtase"/>
</dbReference>
<sequence>MLSSPSVHYHSQSTLPPSADVVIIGGGIIGICAAYYMAQRNISVLVVEKGRIAAEQSSRNWGWVRQQGRDEIEIPLAREGLGLWAKLQENGQELGFRTSGILWATDKAEELAVWENWAAKAGDFGVHSQILRKSDVDARMPGSMKNWIGGMLTSTDGRAEPSLATLGIARYARDAGAVILENCAARGVETSNGRVSGVVTELGTVRTSSVIVAGGAWSSMFCRHHGIDFPQAVVNATVFRTAGNLTIANGAVGTPTVCIRQRLDGSVTVAYKGKGTLDMAPDSIRYARKFWPMFLARRKDLRIKVGRTFISGLMSRDWALDQITPFEKVRTLNPSPEQSLIDAAKAELQKIFPGAAGLGVAEAWGGAIDWTPDSLPIMSPIEKLPGLYLASGFSGHGFGVGPSAGHLIADIVSGDKPIVDPTPYKYSRLFESTSYDGMCGAL</sequence>
<feature type="transmembrane region" description="Helical" evidence="3">
    <location>
        <begin position="21"/>
        <end position="38"/>
    </location>
</feature>
<dbReference type="Pfam" id="PF01266">
    <property type="entry name" value="DAO"/>
    <property type="match status" value="1"/>
</dbReference>
<keyword evidence="6" id="KW-1185">Reference proteome</keyword>
<dbReference type="GO" id="GO:0008718">
    <property type="term" value="F:D-amino-acid dehydrogenase activity"/>
    <property type="evidence" value="ECO:0007669"/>
    <property type="project" value="TreeGrafter"/>
</dbReference>
<keyword evidence="3" id="KW-0812">Transmembrane</keyword>
<dbReference type="GO" id="GO:0005886">
    <property type="term" value="C:plasma membrane"/>
    <property type="evidence" value="ECO:0007669"/>
    <property type="project" value="TreeGrafter"/>
</dbReference>
<evidence type="ECO:0000256" key="3">
    <source>
        <dbReference type="SAM" id="Phobius"/>
    </source>
</evidence>
<dbReference type="Gene3D" id="3.50.50.60">
    <property type="entry name" value="FAD/NAD(P)-binding domain"/>
    <property type="match status" value="1"/>
</dbReference>
<dbReference type="SUPFAM" id="SSF51905">
    <property type="entry name" value="FAD/NAD(P)-binding domain"/>
    <property type="match status" value="1"/>
</dbReference>
<organism evidence="5 6">
    <name type="scientific">Brucella daejeonensis</name>
    <dbReference type="NCBI Taxonomy" id="659015"/>
    <lineage>
        <taxon>Bacteria</taxon>
        <taxon>Pseudomonadati</taxon>
        <taxon>Pseudomonadota</taxon>
        <taxon>Alphaproteobacteria</taxon>
        <taxon>Hyphomicrobiales</taxon>
        <taxon>Brucellaceae</taxon>
        <taxon>Brucella/Ochrobactrum group</taxon>
        <taxon>Brucella</taxon>
    </lineage>
</organism>
<dbReference type="Gene3D" id="3.30.9.10">
    <property type="entry name" value="D-Amino Acid Oxidase, subunit A, domain 2"/>
    <property type="match status" value="1"/>
</dbReference>
<dbReference type="EMBL" id="JACIJG010000020">
    <property type="protein sequence ID" value="MBB5703932.1"/>
    <property type="molecule type" value="Genomic_DNA"/>
</dbReference>
<dbReference type="InterPro" id="IPR036188">
    <property type="entry name" value="FAD/NAD-bd_sf"/>
</dbReference>
<keyword evidence="3" id="KW-0472">Membrane</keyword>
<reference evidence="5 6" key="1">
    <citation type="submission" date="2020-08" db="EMBL/GenBank/DDBJ databases">
        <title>Genomic Encyclopedia of Type Strains, Phase IV (KMG-IV): sequencing the most valuable type-strain genomes for metagenomic binning, comparative biology and taxonomic classification.</title>
        <authorList>
            <person name="Goeker M."/>
        </authorList>
    </citation>
    <scope>NUCLEOTIDE SEQUENCE [LARGE SCALE GENOMIC DNA]</scope>
    <source>
        <strain evidence="5 6">DSM 26944</strain>
    </source>
</reference>
<gene>
    <name evidence="5" type="ORF">FHS76_003847</name>
</gene>
<evidence type="ECO:0000313" key="5">
    <source>
        <dbReference type="EMBL" id="MBB5703932.1"/>
    </source>
</evidence>
<comment type="caution">
    <text evidence="5">The sequence shown here is derived from an EMBL/GenBank/DDBJ whole genome shotgun (WGS) entry which is preliminary data.</text>
</comment>
<keyword evidence="2" id="KW-0560">Oxidoreductase</keyword>
<dbReference type="PANTHER" id="PTHR13847:SF280">
    <property type="entry name" value="D-AMINO ACID DEHYDROGENASE"/>
    <property type="match status" value="1"/>
</dbReference>
<dbReference type="PANTHER" id="PTHR13847">
    <property type="entry name" value="SARCOSINE DEHYDROGENASE-RELATED"/>
    <property type="match status" value="1"/>
</dbReference>
<dbReference type="AlphaFoldDB" id="A0A7W9EMZ8"/>
<feature type="domain" description="FAD dependent oxidoreductase" evidence="4">
    <location>
        <begin position="20"/>
        <end position="410"/>
    </location>
</feature>
<protein>
    <submittedName>
        <fullName evidence="5">Glycine/D-amino acid oxidase-like deaminating enzyme</fullName>
    </submittedName>
</protein>
<proteinExistence type="inferred from homology"/>
<comment type="similarity">
    <text evidence="1">Belongs to the DadA oxidoreductase family.</text>
</comment>
<dbReference type="RefSeq" id="WP_183656540.1">
    <property type="nucleotide sequence ID" value="NZ_JACIJG010000020.1"/>
</dbReference>
<evidence type="ECO:0000313" key="6">
    <source>
        <dbReference type="Proteomes" id="UP000555546"/>
    </source>
</evidence>
<keyword evidence="3" id="KW-1133">Transmembrane helix</keyword>
<dbReference type="Proteomes" id="UP000555546">
    <property type="component" value="Unassembled WGS sequence"/>
</dbReference>
<dbReference type="GO" id="GO:0055130">
    <property type="term" value="P:D-alanine catabolic process"/>
    <property type="evidence" value="ECO:0007669"/>
    <property type="project" value="TreeGrafter"/>
</dbReference>